<gene>
    <name evidence="2" type="ORF">MG3_00466</name>
</gene>
<accession>A0AB34PZB9</accession>
<keyword evidence="1" id="KW-0812">Transmembrane</keyword>
<protein>
    <submittedName>
        <fullName evidence="2">Uncharacterized protein</fullName>
    </submittedName>
</protein>
<evidence type="ECO:0000256" key="1">
    <source>
        <dbReference type="SAM" id="Phobius"/>
    </source>
</evidence>
<evidence type="ECO:0000313" key="3">
    <source>
        <dbReference type="Proteomes" id="UP000030161"/>
    </source>
</evidence>
<keyword evidence="1" id="KW-0472">Membrane</keyword>
<proteinExistence type="predicted"/>
<name>A0AB34PZB9_CANAX</name>
<evidence type="ECO:0000313" key="2">
    <source>
        <dbReference type="EMBL" id="KGR21463.1"/>
    </source>
</evidence>
<dbReference type="Proteomes" id="UP000030161">
    <property type="component" value="Unassembled WGS sequence"/>
</dbReference>
<dbReference type="EMBL" id="AJIX01000003">
    <property type="protein sequence ID" value="KGR21463.1"/>
    <property type="molecule type" value="Genomic_DNA"/>
</dbReference>
<organism evidence="2 3">
    <name type="scientific">Candida albicans P78048</name>
    <dbReference type="NCBI Taxonomy" id="1094989"/>
    <lineage>
        <taxon>Eukaryota</taxon>
        <taxon>Fungi</taxon>
        <taxon>Dikarya</taxon>
        <taxon>Ascomycota</taxon>
        <taxon>Saccharomycotina</taxon>
        <taxon>Pichiomycetes</taxon>
        <taxon>Debaryomycetaceae</taxon>
        <taxon>Candida/Lodderomyces clade</taxon>
        <taxon>Candida</taxon>
    </lineage>
</organism>
<dbReference type="AlphaFoldDB" id="A0AB34PZB9"/>
<comment type="caution">
    <text evidence="2">The sequence shown here is derived from an EMBL/GenBank/DDBJ whole genome shotgun (WGS) entry which is preliminary data.</text>
</comment>
<reference evidence="2 3" key="1">
    <citation type="submission" date="2013-12" db="EMBL/GenBank/DDBJ databases">
        <title>The Genome Sequence of Candida albicans P78048.</title>
        <authorList>
            <consortium name="The Broad Institute Genome Sequencing Platform"/>
            <consortium name="The Broad Institute Genome Sequencing Center for Infectious Disease"/>
            <person name="Cuomo C."/>
            <person name="Bennett R."/>
            <person name="Hirakawa M."/>
            <person name="Noverr M."/>
            <person name="Mitchell A."/>
            <person name="Young S.K."/>
            <person name="Zeng Q."/>
            <person name="Gargeya S."/>
            <person name="Fitzgerald M."/>
            <person name="Abouelleil A."/>
            <person name="Alvarado L."/>
            <person name="Berlin A.M."/>
            <person name="Chapman S.B."/>
            <person name="Dewar J."/>
            <person name="Goldberg J."/>
            <person name="Griggs A."/>
            <person name="Gujja S."/>
            <person name="Hansen M."/>
            <person name="Howarth C."/>
            <person name="Imamovic A."/>
            <person name="Larimer J."/>
            <person name="McCowan C."/>
            <person name="Murphy C."/>
            <person name="Pearson M."/>
            <person name="Priest M."/>
            <person name="Roberts A."/>
            <person name="Saif S."/>
            <person name="Shea T."/>
            <person name="Sykes S."/>
            <person name="Wortman J."/>
            <person name="Nusbaum C."/>
            <person name="Birren B."/>
        </authorList>
    </citation>
    <scope>NUCLEOTIDE SEQUENCE [LARGE SCALE GENOMIC DNA]</scope>
    <source>
        <strain evidence="2 3">P78048</strain>
    </source>
</reference>
<sequence length="104" mass="12507">MFSNTNERERKRFRKLIHFQELLDLQTVGKESILVIVTFICTMPVDRKNFSLQVLFQIRQLHKSSFLCLAFWFVEFCLLSSILSVLIYFSFHHTLEMNNYYSES</sequence>
<keyword evidence="1" id="KW-1133">Transmembrane helix</keyword>
<feature type="transmembrane region" description="Helical" evidence="1">
    <location>
        <begin position="66"/>
        <end position="91"/>
    </location>
</feature>